<dbReference type="InterPro" id="IPR013320">
    <property type="entry name" value="ConA-like_dom_sf"/>
</dbReference>
<feature type="compositionally biased region" description="Polar residues" evidence="5">
    <location>
        <begin position="478"/>
        <end position="487"/>
    </location>
</feature>
<dbReference type="Proteomes" id="UP001519460">
    <property type="component" value="Unassembled WGS sequence"/>
</dbReference>
<gene>
    <name evidence="8" type="ORF">BaRGS_00029200</name>
</gene>
<feature type="region of interest" description="Disordered" evidence="5">
    <location>
        <begin position="689"/>
        <end position="794"/>
    </location>
</feature>
<name>A0ABD0JYI2_9CAEN</name>
<feature type="domain" description="MAM" evidence="7">
    <location>
        <begin position="248"/>
        <end position="336"/>
    </location>
</feature>
<evidence type="ECO:0000313" key="8">
    <source>
        <dbReference type="EMBL" id="KAK7479563.1"/>
    </source>
</evidence>
<feature type="compositionally biased region" description="Low complexity" evidence="5">
    <location>
        <begin position="358"/>
        <end position="387"/>
    </location>
</feature>
<sequence length="794" mass="86804">MEGGASDSIGGFYYDRYAEKKLINYFITTPKGSSVVDALGLELRCTNDLPGILSLDTSSPEVIRCLLQVVLDSTSFLSQEIGMERISIASWVSLATTILFIQIFIIPSLGASLCRHQDSPPAEPPESGDGAVAQQFYAGTGRDVYSVLESPLLSLDHVSCVEFWYINYLPSDLDLFATVNGTDINLFQRPSRQYPTGNTVFKTVAKDTSKLKFRAYGGGTGADYPPDNRVSGTLTTNLVKATTGGGLCVTFHYSMNSINDTLSVSIQHLNGTEQPVWATTYNGTPAHSWSQVWMHIQSATAFQLVFRAVRCNNLQSRIAIKAVTSSPYFYPASCGSRSPGDRNHVSLYEGCSTITTTTVPTESTTMSSSSHPTTSPMSTTTTAGPSSALNPISTITAPGIPHASTDSHSPHSPTGDTANVTERNDADEDSSTGAIAGSVVTSIVLIVLVVIVIWLWRRRKHKREDSEEKNNVKGPSIQAHQESSSNVKDPARTNPAFIKPSHPADGDYSEVRDMLHNNTADPYEFAEPIPREEADLGDTDEYNRLNVHGTRKKDASNPYELARAFPTENTADVNVSDEYHHLNRQGVESKETEGSTTTEKQGEYSHLGQHSEKKGSGDVYSVVQKNRKGVNTANQAGEEYNKIHLTEQGWRKQRGETPDVYNHLGGVNSPDKAKPGLVREDEYNRINLKEKGPQQRGATTDVYNRLGGDVTPSGACDNAERDKGPDQGTENYNTLNFDRGDEQTGGSGNAGKKTRQGVQAYDHVQDDFQETYSKPQRDKKERVIDSNYDHVTPS</sequence>
<dbReference type="PANTHER" id="PTHR15549:SF30">
    <property type="entry name" value="MID2 DOMAIN-CONTAINING PROTEIN"/>
    <property type="match status" value="1"/>
</dbReference>
<feature type="region of interest" description="Disordered" evidence="5">
    <location>
        <begin position="358"/>
        <end position="431"/>
    </location>
</feature>
<dbReference type="InterPro" id="IPR051694">
    <property type="entry name" value="Immunoregulatory_rcpt-like"/>
</dbReference>
<dbReference type="GO" id="GO:0016020">
    <property type="term" value="C:membrane"/>
    <property type="evidence" value="ECO:0007669"/>
    <property type="project" value="UniProtKB-SubCell"/>
</dbReference>
<protein>
    <recommendedName>
        <fullName evidence="7">MAM domain-containing protein</fullName>
    </recommendedName>
</protein>
<dbReference type="GO" id="GO:0071944">
    <property type="term" value="C:cell periphery"/>
    <property type="evidence" value="ECO:0007669"/>
    <property type="project" value="UniProtKB-ARBA"/>
</dbReference>
<comment type="caution">
    <text evidence="8">The sequence shown here is derived from an EMBL/GenBank/DDBJ whole genome shotgun (WGS) entry which is preliminary data.</text>
</comment>
<dbReference type="InterPro" id="IPR000998">
    <property type="entry name" value="MAM_dom"/>
</dbReference>
<dbReference type="Gene3D" id="2.60.120.200">
    <property type="match status" value="1"/>
</dbReference>
<feature type="transmembrane region" description="Helical" evidence="6">
    <location>
        <begin position="434"/>
        <end position="456"/>
    </location>
</feature>
<evidence type="ECO:0000256" key="3">
    <source>
        <dbReference type="ARBA" id="ARBA00022989"/>
    </source>
</evidence>
<evidence type="ECO:0000256" key="2">
    <source>
        <dbReference type="ARBA" id="ARBA00022692"/>
    </source>
</evidence>
<organism evidence="8 9">
    <name type="scientific">Batillaria attramentaria</name>
    <dbReference type="NCBI Taxonomy" id="370345"/>
    <lineage>
        <taxon>Eukaryota</taxon>
        <taxon>Metazoa</taxon>
        <taxon>Spiralia</taxon>
        <taxon>Lophotrochozoa</taxon>
        <taxon>Mollusca</taxon>
        <taxon>Gastropoda</taxon>
        <taxon>Caenogastropoda</taxon>
        <taxon>Sorbeoconcha</taxon>
        <taxon>Cerithioidea</taxon>
        <taxon>Batillariidae</taxon>
        <taxon>Batillaria</taxon>
    </lineage>
</organism>
<feature type="region of interest" description="Disordered" evidence="5">
    <location>
        <begin position="460"/>
        <end position="509"/>
    </location>
</feature>
<dbReference type="PANTHER" id="PTHR15549">
    <property type="entry name" value="PAIRED IMMUNOGLOBULIN-LIKE TYPE 2 RECEPTOR"/>
    <property type="match status" value="1"/>
</dbReference>
<evidence type="ECO:0000256" key="4">
    <source>
        <dbReference type="ARBA" id="ARBA00023136"/>
    </source>
</evidence>
<feature type="compositionally biased region" description="Basic and acidic residues" evidence="5">
    <location>
        <begin position="583"/>
        <end position="593"/>
    </location>
</feature>
<proteinExistence type="predicted"/>
<dbReference type="Pfam" id="PF00629">
    <property type="entry name" value="MAM"/>
    <property type="match status" value="1"/>
</dbReference>
<feature type="compositionally biased region" description="Basic and acidic residues" evidence="5">
    <location>
        <begin position="775"/>
        <end position="788"/>
    </location>
</feature>
<dbReference type="PROSITE" id="PS50060">
    <property type="entry name" value="MAM_2"/>
    <property type="match status" value="1"/>
</dbReference>
<feature type="region of interest" description="Disordered" evidence="5">
    <location>
        <begin position="583"/>
        <end position="618"/>
    </location>
</feature>
<evidence type="ECO:0000256" key="5">
    <source>
        <dbReference type="SAM" id="MobiDB-lite"/>
    </source>
</evidence>
<keyword evidence="4 6" id="KW-0472">Membrane</keyword>
<feature type="compositionally biased region" description="Polar residues" evidence="5">
    <location>
        <begin position="404"/>
        <end position="421"/>
    </location>
</feature>
<keyword evidence="9" id="KW-1185">Reference proteome</keyword>
<dbReference type="SUPFAM" id="SSF49899">
    <property type="entry name" value="Concanavalin A-like lectins/glucanases"/>
    <property type="match status" value="1"/>
</dbReference>
<keyword evidence="3 6" id="KW-1133">Transmembrane helix</keyword>
<reference evidence="8 9" key="1">
    <citation type="journal article" date="2023" name="Sci. Data">
        <title>Genome assembly of the Korean intertidal mud-creeper Batillaria attramentaria.</title>
        <authorList>
            <person name="Patra A.K."/>
            <person name="Ho P.T."/>
            <person name="Jun S."/>
            <person name="Lee S.J."/>
            <person name="Kim Y."/>
            <person name="Won Y.J."/>
        </authorList>
    </citation>
    <scope>NUCLEOTIDE SEQUENCE [LARGE SCALE GENOMIC DNA]</scope>
    <source>
        <strain evidence="8">Wonlab-2016</strain>
    </source>
</reference>
<keyword evidence="2 6" id="KW-0812">Transmembrane</keyword>
<dbReference type="EMBL" id="JACVVK020000300">
    <property type="protein sequence ID" value="KAK7479563.1"/>
    <property type="molecule type" value="Genomic_DNA"/>
</dbReference>
<comment type="subcellular location">
    <subcellularLocation>
        <location evidence="1">Membrane</location>
        <topology evidence="1">Single-pass membrane protein</topology>
    </subcellularLocation>
</comment>
<evidence type="ECO:0000256" key="1">
    <source>
        <dbReference type="ARBA" id="ARBA00004167"/>
    </source>
</evidence>
<accession>A0ABD0JYI2</accession>
<dbReference type="SMART" id="SM00137">
    <property type="entry name" value="MAM"/>
    <property type="match status" value="1"/>
</dbReference>
<evidence type="ECO:0000313" key="9">
    <source>
        <dbReference type="Proteomes" id="UP001519460"/>
    </source>
</evidence>
<evidence type="ECO:0000256" key="6">
    <source>
        <dbReference type="SAM" id="Phobius"/>
    </source>
</evidence>
<dbReference type="AlphaFoldDB" id="A0ABD0JYI2"/>
<evidence type="ECO:0000259" key="7">
    <source>
        <dbReference type="PROSITE" id="PS50060"/>
    </source>
</evidence>